<dbReference type="GO" id="GO:0008360">
    <property type="term" value="P:regulation of cell shape"/>
    <property type="evidence" value="ECO:0007669"/>
    <property type="project" value="UniProtKB-KW"/>
</dbReference>
<evidence type="ECO:0000313" key="20">
    <source>
        <dbReference type="Proteomes" id="UP000306825"/>
    </source>
</evidence>
<evidence type="ECO:0000256" key="16">
    <source>
        <dbReference type="SAM" id="Phobius"/>
    </source>
</evidence>
<accession>A0AAI9AGI6</accession>
<evidence type="ECO:0000256" key="6">
    <source>
        <dbReference type="ARBA" id="ARBA00022984"/>
    </source>
</evidence>
<feature type="transmembrane region" description="Helical" evidence="16">
    <location>
        <begin position="42"/>
        <end position="59"/>
    </location>
</feature>
<evidence type="ECO:0000256" key="7">
    <source>
        <dbReference type="ARBA" id="ARBA00022989"/>
    </source>
</evidence>
<keyword evidence="6" id="KW-0573">Peptidoglycan synthesis</keyword>
<dbReference type="RefSeq" id="WP_007475234.1">
    <property type="nucleotide sequence ID" value="NZ_ABCJ01000008.1"/>
</dbReference>
<keyword evidence="8 16" id="KW-0472">Membrane</keyword>
<feature type="transmembrane region" description="Helical" evidence="16">
    <location>
        <begin position="142"/>
        <end position="161"/>
    </location>
</feature>
<name>A0AAI9AGI6_9BACT</name>
<evidence type="ECO:0000256" key="1">
    <source>
        <dbReference type="ARBA" id="ARBA00004141"/>
    </source>
</evidence>
<evidence type="ECO:0000256" key="11">
    <source>
        <dbReference type="ARBA" id="ARBA00038053"/>
    </source>
</evidence>
<evidence type="ECO:0000256" key="8">
    <source>
        <dbReference type="ARBA" id="ARBA00023136"/>
    </source>
</evidence>
<dbReference type="PANTHER" id="PTHR30474:SF2">
    <property type="entry name" value="PEPTIDOGLYCAN GLYCOSYLTRANSFERASE FTSW-RELATED"/>
    <property type="match status" value="1"/>
</dbReference>
<dbReference type="PANTHER" id="PTHR30474">
    <property type="entry name" value="CELL CYCLE PROTEIN"/>
    <property type="match status" value="1"/>
</dbReference>
<feature type="transmembrane region" description="Helical" evidence="16">
    <location>
        <begin position="287"/>
        <end position="306"/>
    </location>
</feature>
<feature type="transmembrane region" description="Helical" evidence="16">
    <location>
        <begin position="318"/>
        <end position="340"/>
    </location>
</feature>
<keyword evidence="5" id="KW-0133">Cell shape</keyword>
<feature type="transmembrane region" description="Helical" evidence="16">
    <location>
        <begin position="191"/>
        <end position="208"/>
    </location>
</feature>
<evidence type="ECO:0000313" key="18">
    <source>
        <dbReference type="EMBL" id="QCT93902.1"/>
    </source>
</evidence>
<dbReference type="EMBL" id="CP040463">
    <property type="protein sequence ID" value="QCT93902.1"/>
    <property type="molecule type" value="Genomic_DNA"/>
</dbReference>
<keyword evidence="7 16" id="KW-1133">Transmembrane helix</keyword>
<feature type="transmembrane region" description="Helical" evidence="16">
    <location>
        <begin position="109"/>
        <end position="130"/>
    </location>
</feature>
<comment type="catalytic activity">
    <reaction evidence="15">
        <text>[GlcNAc-(1-&gt;4)-Mur2Ac(oyl-L-Ala-gamma-D-Glu-L-Lys-D-Ala-D-Ala)](n)-di-trans,octa-cis-undecaprenyl diphosphate + beta-D-GlcNAc-(1-&gt;4)-Mur2Ac(oyl-L-Ala-gamma-D-Glu-L-Lys-D-Ala-D-Ala)-di-trans,octa-cis-undecaprenyl diphosphate = [GlcNAc-(1-&gt;4)-Mur2Ac(oyl-L-Ala-gamma-D-Glu-L-Lys-D-Ala-D-Ala)](n+1)-di-trans,octa-cis-undecaprenyl diphosphate + di-trans,octa-cis-undecaprenyl diphosphate + H(+)</text>
        <dbReference type="Rhea" id="RHEA:23708"/>
        <dbReference type="Rhea" id="RHEA-COMP:9602"/>
        <dbReference type="Rhea" id="RHEA-COMP:9603"/>
        <dbReference type="ChEBI" id="CHEBI:15378"/>
        <dbReference type="ChEBI" id="CHEBI:58405"/>
        <dbReference type="ChEBI" id="CHEBI:60033"/>
        <dbReference type="ChEBI" id="CHEBI:78435"/>
        <dbReference type="EC" id="2.4.99.28"/>
    </reaction>
</comment>
<feature type="transmembrane region" description="Helical" evidence="16">
    <location>
        <begin position="352"/>
        <end position="373"/>
    </location>
</feature>
<proteinExistence type="inferred from homology"/>
<evidence type="ECO:0000313" key="19">
    <source>
        <dbReference type="Proteomes" id="UP000003288"/>
    </source>
</evidence>
<keyword evidence="4 16" id="KW-0812">Transmembrane</keyword>
<evidence type="ECO:0000256" key="15">
    <source>
        <dbReference type="ARBA" id="ARBA00049902"/>
    </source>
</evidence>
<feature type="transmembrane region" description="Helical" evidence="16">
    <location>
        <begin position="71"/>
        <end position="89"/>
    </location>
</feature>
<keyword evidence="3" id="KW-0808">Transferase</keyword>
<evidence type="ECO:0000256" key="3">
    <source>
        <dbReference type="ARBA" id="ARBA00022679"/>
    </source>
</evidence>
<comment type="similarity">
    <text evidence="11">Belongs to the SEDS family. FtsW subfamily.</text>
</comment>
<dbReference type="EMBL" id="ABCJ01000008">
    <property type="protein sequence ID" value="EDM23218.1"/>
    <property type="molecule type" value="Genomic_DNA"/>
</dbReference>
<comment type="subcellular location">
    <subcellularLocation>
        <location evidence="1">Membrane</location>
        <topology evidence="1">Multi-pass membrane protein</topology>
    </subcellularLocation>
</comment>
<keyword evidence="18" id="KW-0132">Cell division</keyword>
<dbReference type="GO" id="GO:0032153">
    <property type="term" value="C:cell division site"/>
    <property type="evidence" value="ECO:0007669"/>
    <property type="project" value="TreeGrafter"/>
</dbReference>
<gene>
    <name evidence="17" type="ORF">CMTB2_04662</name>
    <name evidence="18" type="ORF">FE773_01505</name>
</gene>
<evidence type="ECO:0000256" key="14">
    <source>
        <dbReference type="ARBA" id="ARBA00044770"/>
    </source>
</evidence>
<dbReference type="GO" id="GO:0015648">
    <property type="term" value="F:lipid-linked peptidoglycan transporter activity"/>
    <property type="evidence" value="ECO:0007669"/>
    <property type="project" value="TreeGrafter"/>
</dbReference>
<dbReference type="AlphaFoldDB" id="A0AAI9AGI6"/>
<dbReference type="GO" id="GO:0051301">
    <property type="term" value="P:cell division"/>
    <property type="evidence" value="ECO:0007669"/>
    <property type="project" value="UniProtKB-KW"/>
</dbReference>
<dbReference type="GO" id="GO:0005886">
    <property type="term" value="C:plasma membrane"/>
    <property type="evidence" value="ECO:0007669"/>
    <property type="project" value="TreeGrafter"/>
</dbReference>
<sequence length="380" mass="41956">MQKVDSIIFIIVAILMLIGAIFSYSLPVFLETKKHLGEFHFLFRYILFATIGFIIMITLSRLDPDKWFNKIGFSIFIISAILVITLPFLPESIAPIINGAKRWIKIGIFKFSPIEFFKIGVVFFLAWSFTRKVKKTKNLKEDISLLLPYIFILGIFGGIISLLLSDLGQVGVIMLTFAILLLAAGGRIKTLLFVGIIIAFGVFLAIISKEYRLKRIENWLYTMSSNFFSEPLVKGSIANYGQVIESINAIHHGGVLGVGIGNGIFKLGFLSDVHTDFVLAGIAEESGLIGITIILSLFAILLYRIFRISNRSEKKEYQLFALGIGSIIGIQLILNGLGITSLIPLKGLTVPFLSYGGSSLLAFATAIGMVLMISKKAKLN</sequence>
<dbReference type="GO" id="GO:0008955">
    <property type="term" value="F:peptidoglycan glycosyltransferase activity"/>
    <property type="evidence" value="ECO:0007669"/>
    <property type="project" value="UniProtKB-EC"/>
</dbReference>
<evidence type="ECO:0000256" key="13">
    <source>
        <dbReference type="ARBA" id="ARBA00041418"/>
    </source>
</evidence>
<keyword evidence="2" id="KW-0328">Glycosyltransferase</keyword>
<evidence type="ECO:0000256" key="4">
    <source>
        <dbReference type="ARBA" id="ARBA00022692"/>
    </source>
</evidence>
<protein>
    <recommendedName>
        <fullName evidence="12">Probable peptidoglycan glycosyltransferase FtsW</fullName>
        <ecNumber evidence="14">2.4.99.28</ecNumber>
    </recommendedName>
    <alternativeName>
        <fullName evidence="13">Cell division protein FtsW</fullName>
    </alternativeName>
    <alternativeName>
        <fullName evidence="10">Cell wall polymerase</fullName>
    </alternativeName>
    <alternativeName>
        <fullName evidence="9">Peptidoglycan polymerase</fullName>
    </alternativeName>
</protein>
<organism evidence="17 19">
    <name type="scientific">Caminibacter mediatlanticus TB-2</name>
    <dbReference type="NCBI Taxonomy" id="391592"/>
    <lineage>
        <taxon>Bacteria</taxon>
        <taxon>Pseudomonadati</taxon>
        <taxon>Campylobacterota</taxon>
        <taxon>Epsilonproteobacteria</taxon>
        <taxon>Nautiliales</taxon>
        <taxon>Nautiliaceae</taxon>
        <taxon>Caminibacter</taxon>
    </lineage>
</organism>
<reference evidence="17 19" key="1">
    <citation type="journal article" date="2011" name="Stand. Genomic Sci.">
        <title>Draft genome sequence of Caminibacter mediatlanticus strain TB-2, an epsilonproteobacterium isolated from a deep-sea hydrothermal vent.</title>
        <authorList>
            <person name="Giovannelli D."/>
            <person name="Ferriera S."/>
            <person name="Johnson J."/>
            <person name="Kravitz S."/>
            <person name="Perez-Rodriguez I."/>
            <person name="Ricci J."/>
            <person name="O'Brien C."/>
            <person name="Voordeckers J.W."/>
            <person name="Bini E."/>
            <person name="Vetriani C."/>
        </authorList>
    </citation>
    <scope>NUCLEOTIDE SEQUENCE [LARGE SCALE GENOMIC DNA]</scope>
    <source>
        <strain evidence="17 19">TB-2</strain>
    </source>
</reference>
<reference evidence="18 20" key="2">
    <citation type="submission" date="2019-05" db="EMBL/GenBank/DDBJ databases">
        <title>A comparative analysis of the Nautiliaceae.</title>
        <authorList>
            <person name="Grosche A."/>
            <person name="Smedile F."/>
            <person name="Vetriani C."/>
        </authorList>
    </citation>
    <scope>NUCLEOTIDE SEQUENCE [LARGE SCALE GENOMIC DNA]</scope>
    <source>
        <strain evidence="18 20">TB-2</strain>
    </source>
</reference>
<dbReference type="Proteomes" id="UP000003288">
    <property type="component" value="Unassembled WGS sequence"/>
</dbReference>
<keyword evidence="20" id="KW-1185">Reference proteome</keyword>
<dbReference type="Pfam" id="PF01098">
    <property type="entry name" value="FTSW_RODA_SPOVE"/>
    <property type="match status" value="1"/>
</dbReference>
<evidence type="ECO:0000256" key="5">
    <source>
        <dbReference type="ARBA" id="ARBA00022960"/>
    </source>
</evidence>
<evidence type="ECO:0000256" key="10">
    <source>
        <dbReference type="ARBA" id="ARBA00033270"/>
    </source>
</evidence>
<dbReference type="InterPro" id="IPR001182">
    <property type="entry name" value="FtsW/RodA"/>
</dbReference>
<dbReference type="EC" id="2.4.99.28" evidence="14"/>
<evidence type="ECO:0000256" key="12">
    <source>
        <dbReference type="ARBA" id="ARBA00041185"/>
    </source>
</evidence>
<evidence type="ECO:0000256" key="2">
    <source>
        <dbReference type="ARBA" id="ARBA00022676"/>
    </source>
</evidence>
<dbReference type="GO" id="GO:0009252">
    <property type="term" value="P:peptidoglycan biosynthetic process"/>
    <property type="evidence" value="ECO:0007669"/>
    <property type="project" value="UniProtKB-KW"/>
</dbReference>
<feature type="transmembrane region" description="Helical" evidence="16">
    <location>
        <begin position="7"/>
        <end position="30"/>
    </location>
</feature>
<evidence type="ECO:0000256" key="9">
    <source>
        <dbReference type="ARBA" id="ARBA00032370"/>
    </source>
</evidence>
<dbReference type="Proteomes" id="UP000306825">
    <property type="component" value="Chromosome"/>
</dbReference>
<keyword evidence="18" id="KW-0131">Cell cycle</keyword>
<evidence type="ECO:0000313" key="17">
    <source>
        <dbReference type="EMBL" id="EDM23218.1"/>
    </source>
</evidence>